<feature type="domain" description="Trichome birefringence-like C-terminal" evidence="7">
    <location>
        <begin position="553"/>
        <end position="839"/>
    </location>
</feature>
<dbReference type="GO" id="GO:0016413">
    <property type="term" value="F:O-acetyltransferase activity"/>
    <property type="evidence" value="ECO:0007669"/>
    <property type="project" value="InterPro"/>
</dbReference>
<sequence>MVFVVVNPLKDLNHEKGDDDEKKCDLFKGRWIPDLKGPLYTNWSCPTLPDSKNCGKNGRKDVDYMNWRWKPDECELPRFDPKTFLSIVRGKKLAFIGDSVARNQMESLLCLLFQEQTPLDIYKDSEERFRTFYFPSHNFTLMVLWTKFLVIAEERVINGSNTGVFDIHLDKIDKNWAQKLPGLDYAIISDAHWFFRKSYLHEGGNIIGCVYCDEQNVTNLGLPFALGRAFRSALEFMNGCKDCNGLVTLLRTFSPAHFENGSWNGGGNCNRTSPYREEQINFGGSDWEVRSSQVREVERIKKRGKRKRFEVLDVTRAMMMRPDGHPGSNWNNKWMQGYNDCVHWCLPGPIDVWNDFLMAVLQSISKKSGNATNLGIPFALGRTFKSALEFINGCKDCKGLFTLLRTFSPSHFENGSWNGGGNCNRISPYREEQVNFASSEWELRSNQVKEVERINKKEAEKRGKKKRFEILDITRAMMMRPDGHPGPYWNDHEDDHVEKKCDLFKGHWIPDLRSSVYTNWSCPTMPDSKNCAKHGRKDVDYVNWRWKPDDCELPRFDPKTFLSIVRGKKLAFIGDSVARNQMESLLCLLSQEQTPQDIYKDTEDRFRTFYFPSHDFTLMVLWAKFLVIAEERVINGSNTGVFNLQLDKIDVNWAQKLPDLDYAIMSDAHWFFRKNYLYEAGKLIGCIYCNEPNISDPGIPFALGKTFRSALKYISDCKECKGLVTLLRTFSPAHFEGGTWNDGGNCNRTSPYSEEKINFAGSEWELRSKQVEEVERIKKKEKKSGKKRFEVLDITRAMMMRPDGHPGSHWNNNYMQGYNDCVHWCLPGPVDVWNDMLMAVLQKNGDSSMY</sequence>
<evidence type="ECO:0000256" key="4">
    <source>
        <dbReference type="ARBA" id="ARBA00022968"/>
    </source>
</evidence>
<reference evidence="9 10" key="1">
    <citation type="journal article" date="2017" name="Mol. Plant">
        <title>The Genome of Medicinal Plant Macleaya cordata Provides New Insights into Benzylisoquinoline Alkaloids Metabolism.</title>
        <authorList>
            <person name="Liu X."/>
            <person name="Liu Y."/>
            <person name="Huang P."/>
            <person name="Ma Y."/>
            <person name="Qing Z."/>
            <person name="Tang Q."/>
            <person name="Cao H."/>
            <person name="Cheng P."/>
            <person name="Zheng Y."/>
            <person name="Yuan Z."/>
            <person name="Zhou Y."/>
            <person name="Liu J."/>
            <person name="Tang Z."/>
            <person name="Zhuo Y."/>
            <person name="Zhang Y."/>
            <person name="Yu L."/>
            <person name="Huang J."/>
            <person name="Yang P."/>
            <person name="Peng Q."/>
            <person name="Zhang J."/>
            <person name="Jiang W."/>
            <person name="Zhang Z."/>
            <person name="Lin K."/>
            <person name="Ro D.K."/>
            <person name="Chen X."/>
            <person name="Xiong X."/>
            <person name="Shang Y."/>
            <person name="Huang S."/>
            <person name="Zeng J."/>
        </authorList>
    </citation>
    <scope>NUCLEOTIDE SEQUENCE [LARGE SCALE GENOMIC DNA]</scope>
    <source>
        <strain evidence="10">cv. BLH2017</strain>
        <tissue evidence="9">Root</tissue>
    </source>
</reference>
<dbReference type="PANTHER" id="PTHR32285:SF28">
    <property type="entry name" value="XYLOGLUCAN O-ACETYLTRANSFERASE 2"/>
    <property type="match status" value="1"/>
</dbReference>
<evidence type="ECO:0000256" key="5">
    <source>
        <dbReference type="ARBA" id="ARBA00022989"/>
    </source>
</evidence>
<evidence type="ECO:0000313" key="10">
    <source>
        <dbReference type="Proteomes" id="UP000195402"/>
    </source>
</evidence>
<protein>
    <submittedName>
        <fullName evidence="9">PMR5 N-terminal domain</fullName>
    </submittedName>
</protein>
<organism evidence="9 10">
    <name type="scientific">Macleaya cordata</name>
    <name type="common">Five-seeded plume-poppy</name>
    <name type="synonym">Bocconia cordata</name>
    <dbReference type="NCBI Taxonomy" id="56857"/>
    <lineage>
        <taxon>Eukaryota</taxon>
        <taxon>Viridiplantae</taxon>
        <taxon>Streptophyta</taxon>
        <taxon>Embryophyta</taxon>
        <taxon>Tracheophyta</taxon>
        <taxon>Spermatophyta</taxon>
        <taxon>Magnoliopsida</taxon>
        <taxon>Ranunculales</taxon>
        <taxon>Papaveraceae</taxon>
        <taxon>Papaveroideae</taxon>
        <taxon>Macleaya</taxon>
    </lineage>
</organism>
<dbReference type="InterPro" id="IPR025846">
    <property type="entry name" value="TBL_N"/>
</dbReference>
<dbReference type="OMA" id="MQGYNDC"/>
<dbReference type="Proteomes" id="UP000195402">
    <property type="component" value="Unassembled WGS sequence"/>
</dbReference>
<evidence type="ECO:0000256" key="2">
    <source>
        <dbReference type="ARBA" id="ARBA00007727"/>
    </source>
</evidence>
<keyword evidence="4" id="KW-0735">Signal-anchor</keyword>
<name>A0A200R0N7_MACCD</name>
<dbReference type="Pfam" id="PF13839">
    <property type="entry name" value="PC-Esterase"/>
    <property type="match status" value="3"/>
</dbReference>
<dbReference type="InterPro" id="IPR029962">
    <property type="entry name" value="TBL"/>
</dbReference>
<accession>A0A200R0N7</accession>
<keyword evidence="6" id="KW-0472">Membrane</keyword>
<dbReference type="EMBL" id="MVGT01000604">
    <property type="protein sequence ID" value="OVA16275.1"/>
    <property type="molecule type" value="Genomic_DNA"/>
</dbReference>
<evidence type="ECO:0000256" key="3">
    <source>
        <dbReference type="ARBA" id="ARBA00022692"/>
    </source>
</evidence>
<feature type="domain" description="Trichome birefringence-like C-terminal" evidence="7">
    <location>
        <begin position="76"/>
        <end position="359"/>
    </location>
</feature>
<dbReference type="GO" id="GO:0005794">
    <property type="term" value="C:Golgi apparatus"/>
    <property type="evidence" value="ECO:0007669"/>
    <property type="project" value="TreeGrafter"/>
</dbReference>
<dbReference type="STRING" id="56857.A0A200R0N7"/>
<comment type="similarity">
    <text evidence="2">Belongs to the PC-esterase family. TBL subfamily.</text>
</comment>
<evidence type="ECO:0000313" key="9">
    <source>
        <dbReference type="EMBL" id="OVA16275.1"/>
    </source>
</evidence>
<dbReference type="InterPro" id="IPR026057">
    <property type="entry name" value="TBL_C"/>
</dbReference>
<evidence type="ECO:0000259" key="8">
    <source>
        <dbReference type="Pfam" id="PF14416"/>
    </source>
</evidence>
<evidence type="ECO:0000256" key="1">
    <source>
        <dbReference type="ARBA" id="ARBA00004167"/>
    </source>
</evidence>
<comment type="subcellular location">
    <subcellularLocation>
        <location evidence="1">Membrane</location>
        <topology evidence="1">Single-pass membrane protein</topology>
    </subcellularLocation>
</comment>
<comment type="caution">
    <text evidence="9">The sequence shown here is derived from an EMBL/GenBank/DDBJ whole genome shotgun (WGS) entry which is preliminary data.</text>
</comment>
<gene>
    <name evidence="9" type="ORF">BVC80_8971g37</name>
</gene>
<dbReference type="InParanoid" id="A0A200R0N7"/>
<evidence type="ECO:0000259" key="7">
    <source>
        <dbReference type="Pfam" id="PF13839"/>
    </source>
</evidence>
<dbReference type="AlphaFoldDB" id="A0A200R0N7"/>
<dbReference type="OrthoDB" id="630188at2759"/>
<dbReference type="Pfam" id="PF14416">
    <property type="entry name" value="PMR5N"/>
    <property type="match status" value="2"/>
</dbReference>
<feature type="domain" description="Trichome birefringence-like N-terminal" evidence="8">
    <location>
        <begin position="499"/>
        <end position="552"/>
    </location>
</feature>
<keyword evidence="3" id="KW-0812">Transmembrane</keyword>
<feature type="domain" description="Trichome birefringence-like C-terminal" evidence="7">
    <location>
        <begin position="364"/>
        <end position="497"/>
    </location>
</feature>
<proteinExistence type="inferred from homology"/>
<dbReference type="GO" id="GO:0016020">
    <property type="term" value="C:membrane"/>
    <property type="evidence" value="ECO:0007669"/>
    <property type="project" value="UniProtKB-SubCell"/>
</dbReference>
<keyword evidence="5" id="KW-1133">Transmembrane helix</keyword>
<keyword evidence="10" id="KW-1185">Reference proteome</keyword>
<evidence type="ECO:0000256" key="6">
    <source>
        <dbReference type="ARBA" id="ARBA00023136"/>
    </source>
</evidence>
<feature type="domain" description="Trichome birefringence-like N-terminal" evidence="8">
    <location>
        <begin position="22"/>
        <end position="75"/>
    </location>
</feature>
<dbReference type="PANTHER" id="PTHR32285">
    <property type="entry name" value="PROTEIN TRICHOME BIREFRINGENCE-LIKE 9-RELATED"/>
    <property type="match status" value="1"/>
</dbReference>